<keyword evidence="5" id="KW-1185">Reference proteome</keyword>
<keyword evidence="2" id="KW-0472">Membrane</keyword>
<evidence type="ECO:0000313" key="4">
    <source>
        <dbReference type="EMBL" id="KIJ98656.1"/>
    </source>
</evidence>
<evidence type="ECO:0000313" key="5">
    <source>
        <dbReference type="Proteomes" id="UP000054477"/>
    </source>
</evidence>
<name>A0A0C9XMA1_9AGAR</name>
<feature type="compositionally biased region" description="Low complexity" evidence="1">
    <location>
        <begin position="687"/>
        <end position="705"/>
    </location>
</feature>
<feature type="compositionally biased region" description="Polar residues" evidence="1">
    <location>
        <begin position="500"/>
        <end position="509"/>
    </location>
</feature>
<feature type="transmembrane region" description="Helical" evidence="2">
    <location>
        <begin position="814"/>
        <end position="832"/>
    </location>
</feature>
<feature type="region of interest" description="Disordered" evidence="1">
    <location>
        <begin position="453"/>
        <end position="509"/>
    </location>
</feature>
<dbReference type="InterPro" id="IPR056009">
    <property type="entry name" value="DUF7587"/>
</dbReference>
<reference evidence="5" key="2">
    <citation type="submission" date="2015-01" db="EMBL/GenBank/DDBJ databases">
        <title>Evolutionary Origins and Diversification of the Mycorrhizal Mutualists.</title>
        <authorList>
            <consortium name="DOE Joint Genome Institute"/>
            <consortium name="Mycorrhizal Genomics Consortium"/>
            <person name="Kohler A."/>
            <person name="Kuo A."/>
            <person name="Nagy L.G."/>
            <person name="Floudas D."/>
            <person name="Copeland A."/>
            <person name="Barry K.W."/>
            <person name="Cichocki N."/>
            <person name="Veneault-Fourrey C."/>
            <person name="LaButti K."/>
            <person name="Lindquist E.A."/>
            <person name="Lipzen A."/>
            <person name="Lundell T."/>
            <person name="Morin E."/>
            <person name="Murat C."/>
            <person name="Riley R."/>
            <person name="Ohm R."/>
            <person name="Sun H."/>
            <person name="Tunlid A."/>
            <person name="Henrissat B."/>
            <person name="Grigoriev I.V."/>
            <person name="Hibbett D.S."/>
            <person name="Martin F."/>
        </authorList>
    </citation>
    <scope>NUCLEOTIDE SEQUENCE [LARGE SCALE GENOMIC DNA]</scope>
    <source>
        <strain evidence="5">LaAM-08-1</strain>
    </source>
</reference>
<accession>A0A0C9XMA1</accession>
<feature type="region of interest" description="Disordered" evidence="1">
    <location>
        <begin position="582"/>
        <end position="601"/>
    </location>
</feature>
<sequence length="843" mass="92596">MPSHPHDHSDGVLPLPQCGFGAEVNFKDLIQNNRFLYRVYTPKERSPFFDETDPIFVAPKFNEVYARSPLEVSNCKLPGPQGGTYADAARHMDWTTRASSVYVSTSFSFAWSIWEALRRYHFGVKKDVEIAIIDTRAVADRAETAVELLRKSLPKERRSEYWKWYRFSQESQSVLIYGFIPANAVLASIPLLSVLEKLPSYFLQSDFPIKENPLHHIAWDYAQRKPSYRQFCQDMSNRFLNRQNELRMRDATGGAVRLALAFLGPWFHELVTENVDSAIDALHVLAFTIAQWPGQWWVREHPELQRIILSITLAIGEELRGKYERKATTEVLQLQEVIEGLEKIIKGYERARITQTRMRVHWEAETPPPTVSETPQPVVSEMPQPIISDPYPLARARPVPLDFHCELPPQSPIHFETPITPPASPRHSLTIPTTTAPAHRYVAVPLTVSFQPLTPPREISQGGDENISSAASSPSPSRPGSPQSPTSREVSQYSPPPSPKTTNPLLGDNLQNDEAVVSDALSQPFVGLIPVITPAAVSSALGLPGVPSNVMTEWPFSPKVATPLSIIVPAIVSEVLSTPASLKRGLPVSPAESTSSSGASSWSVVSKVGSQTSPLEASPAISLIEESRATSPLEESPATSPLEESPAASPIEAFPATTSSSSLSTLSSKGLSPIAIPTSPFTDQASKHSSSSASSSLPSTPSSFSFSPHLNARAIPPVVPSQPPSPIHEKRGLPTSLELVPPMPTSMELVRRLPPFEPQVGPSTRVTAHDLFLPPRPTMSLITQTHHLHEALSLDLEDEDEEELRQSPVLVETAGFLVTGFLIGAFITLFLVSTQRRTLIYLT</sequence>
<proteinExistence type="predicted"/>
<evidence type="ECO:0000256" key="2">
    <source>
        <dbReference type="SAM" id="Phobius"/>
    </source>
</evidence>
<gene>
    <name evidence="4" type="ORF">K443DRAFT_198710</name>
</gene>
<keyword evidence="2" id="KW-0812">Transmembrane</keyword>
<feature type="region of interest" description="Disordered" evidence="1">
    <location>
        <begin position="628"/>
        <end position="647"/>
    </location>
</feature>
<dbReference type="Proteomes" id="UP000054477">
    <property type="component" value="Unassembled WGS sequence"/>
</dbReference>
<feature type="region of interest" description="Disordered" evidence="1">
    <location>
        <begin position="675"/>
        <end position="705"/>
    </location>
</feature>
<feature type="compositionally biased region" description="Low complexity" evidence="1">
    <location>
        <begin position="468"/>
        <end position="487"/>
    </location>
</feature>
<feature type="domain" description="DUF7587" evidence="3">
    <location>
        <begin position="33"/>
        <end position="191"/>
    </location>
</feature>
<dbReference type="EMBL" id="KN838664">
    <property type="protein sequence ID" value="KIJ98656.1"/>
    <property type="molecule type" value="Genomic_DNA"/>
</dbReference>
<dbReference type="Pfam" id="PF24494">
    <property type="entry name" value="DUF7587"/>
    <property type="match status" value="1"/>
</dbReference>
<evidence type="ECO:0000256" key="1">
    <source>
        <dbReference type="SAM" id="MobiDB-lite"/>
    </source>
</evidence>
<keyword evidence="2" id="KW-1133">Transmembrane helix</keyword>
<dbReference type="OrthoDB" id="3359845at2759"/>
<dbReference type="STRING" id="1095629.A0A0C9XMA1"/>
<evidence type="ECO:0000259" key="3">
    <source>
        <dbReference type="Pfam" id="PF24494"/>
    </source>
</evidence>
<dbReference type="AlphaFoldDB" id="A0A0C9XMA1"/>
<protein>
    <recommendedName>
        <fullName evidence="3">DUF7587 domain-containing protein</fullName>
    </recommendedName>
</protein>
<reference evidence="4 5" key="1">
    <citation type="submission" date="2014-04" db="EMBL/GenBank/DDBJ databases">
        <authorList>
            <consortium name="DOE Joint Genome Institute"/>
            <person name="Kuo A."/>
            <person name="Kohler A."/>
            <person name="Nagy L.G."/>
            <person name="Floudas D."/>
            <person name="Copeland A."/>
            <person name="Barry K.W."/>
            <person name="Cichocki N."/>
            <person name="Veneault-Fourrey C."/>
            <person name="LaButti K."/>
            <person name="Lindquist E.A."/>
            <person name="Lipzen A."/>
            <person name="Lundell T."/>
            <person name="Morin E."/>
            <person name="Murat C."/>
            <person name="Sun H."/>
            <person name="Tunlid A."/>
            <person name="Henrissat B."/>
            <person name="Grigoriev I.V."/>
            <person name="Hibbett D.S."/>
            <person name="Martin F."/>
            <person name="Nordberg H.P."/>
            <person name="Cantor M.N."/>
            <person name="Hua S.X."/>
        </authorList>
    </citation>
    <scope>NUCLEOTIDE SEQUENCE [LARGE SCALE GENOMIC DNA]</scope>
    <source>
        <strain evidence="4 5">LaAM-08-1</strain>
    </source>
</reference>
<dbReference type="HOGENOM" id="CLU_334644_0_0_1"/>
<feature type="compositionally biased region" description="Low complexity" evidence="1">
    <location>
        <begin position="587"/>
        <end position="601"/>
    </location>
</feature>
<organism evidence="4 5">
    <name type="scientific">Laccaria amethystina LaAM-08-1</name>
    <dbReference type="NCBI Taxonomy" id="1095629"/>
    <lineage>
        <taxon>Eukaryota</taxon>
        <taxon>Fungi</taxon>
        <taxon>Dikarya</taxon>
        <taxon>Basidiomycota</taxon>
        <taxon>Agaricomycotina</taxon>
        <taxon>Agaricomycetes</taxon>
        <taxon>Agaricomycetidae</taxon>
        <taxon>Agaricales</taxon>
        <taxon>Agaricineae</taxon>
        <taxon>Hydnangiaceae</taxon>
        <taxon>Laccaria</taxon>
    </lineage>
</organism>
<feature type="region of interest" description="Disordered" evidence="1">
    <location>
        <begin position="365"/>
        <end position="384"/>
    </location>
</feature>